<dbReference type="AlphaFoldDB" id="A0A8S1VU67"/>
<evidence type="ECO:0000313" key="1">
    <source>
        <dbReference type="EMBL" id="CAD8179319.1"/>
    </source>
</evidence>
<organism evidence="1 2">
    <name type="scientific">Paramecium pentaurelia</name>
    <dbReference type="NCBI Taxonomy" id="43138"/>
    <lineage>
        <taxon>Eukaryota</taxon>
        <taxon>Sar</taxon>
        <taxon>Alveolata</taxon>
        <taxon>Ciliophora</taxon>
        <taxon>Intramacronucleata</taxon>
        <taxon>Oligohymenophorea</taxon>
        <taxon>Peniculida</taxon>
        <taxon>Parameciidae</taxon>
        <taxon>Paramecium</taxon>
    </lineage>
</organism>
<gene>
    <name evidence="1" type="ORF">PPENT_87.1.T0710192</name>
</gene>
<dbReference type="EMBL" id="CAJJDO010000071">
    <property type="protein sequence ID" value="CAD8179319.1"/>
    <property type="molecule type" value="Genomic_DNA"/>
</dbReference>
<dbReference type="Proteomes" id="UP000689195">
    <property type="component" value="Unassembled WGS sequence"/>
</dbReference>
<name>A0A8S1VU67_9CILI</name>
<protein>
    <submittedName>
        <fullName evidence="1">Uncharacterized protein</fullName>
    </submittedName>
</protein>
<sequence length="182" mass="22165">MFIKQNKTDDYLQIIINEIQQTNLCWTSKFNHKLEKFQQFEQYNKCKELLSCLLLGSQNFNQSEQRQQIDIKQKNKEIECLNSHLNIKESETIQSTHPIYLKPFNYQIIQQTSFSQRNLCLAIAVDHDCYNIFQSLFLIQSYIWRVKQRQQLQNQLLQWSMRCQFSFNIFQIRFYHNKNSFD</sequence>
<keyword evidence="2" id="KW-1185">Reference proteome</keyword>
<evidence type="ECO:0000313" key="2">
    <source>
        <dbReference type="Proteomes" id="UP000689195"/>
    </source>
</evidence>
<accession>A0A8S1VU67</accession>
<comment type="caution">
    <text evidence="1">The sequence shown here is derived from an EMBL/GenBank/DDBJ whole genome shotgun (WGS) entry which is preliminary data.</text>
</comment>
<proteinExistence type="predicted"/>
<reference evidence="1" key="1">
    <citation type="submission" date="2021-01" db="EMBL/GenBank/DDBJ databases">
        <authorList>
            <consortium name="Genoscope - CEA"/>
            <person name="William W."/>
        </authorList>
    </citation>
    <scope>NUCLEOTIDE SEQUENCE</scope>
</reference>